<keyword evidence="3" id="KW-1185">Reference proteome</keyword>
<dbReference type="Proteomes" id="UP000652761">
    <property type="component" value="Unassembled WGS sequence"/>
</dbReference>
<evidence type="ECO:0000313" key="3">
    <source>
        <dbReference type="Proteomes" id="UP000652761"/>
    </source>
</evidence>
<accession>A0A843WZ01</accession>
<feature type="non-terminal residue" evidence="2">
    <location>
        <position position="1"/>
    </location>
</feature>
<evidence type="ECO:0000313" key="2">
    <source>
        <dbReference type="EMBL" id="MQM09294.1"/>
    </source>
</evidence>
<name>A0A843WZ01_COLES</name>
<dbReference type="AlphaFoldDB" id="A0A843WZ01"/>
<dbReference type="EMBL" id="NMUH01004337">
    <property type="protein sequence ID" value="MQM09294.1"/>
    <property type="molecule type" value="Genomic_DNA"/>
</dbReference>
<gene>
    <name evidence="2" type="ORF">Taro_042163</name>
</gene>
<protein>
    <submittedName>
        <fullName evidence="2">Uncharacterized protein</fullName>
    </submittedName>
</protein>
<proteinExistence type="predicted"/>
<feature type="region of interest" description="Disordered" evidence="1">
    <location>
        <begin position="1"/>
        <end position="51"/>
    </location>
</feature>
<evidence type="ECO:0000256" key="1">
    <source>
        <dbReference type="SAM" id="MobiDB-lite"/>
    </source>
</evidence>
<organism evidence="2 3">
    <name type="scientific">Colocasia esculenta</name>
    <name type="common">Wild taro</name>
    <name type="synonym">Arum esculentum</name>
    <dbReference type="NCBI Taxonomy" id="4460"/>
    <lineage>
        <taxon>Eukaryota</taxon>
        <taxon>Viridiplantae</taxon>
        <taxon>Streptophyta</taxon>
        <taxon>Embryophyta</taxon>
        <taxon>Tracheophyta</taxon>
        <taxon>Spermatophyta</taxon>
        <taxon>Magnoliopsida</taxon>
        <taxon>Liliopsida</taxon>
        <taxon>Araceae</taxon>
        <taxon>Aroideae</taxon>
        <taxon>Colocasieae</taxon>
        <taxon>Colocasia</taxon>
    </lineage>
</organism>
<feature type="compositionally biased region" description="Polar residues" evidence="1">
    <location>
        <begin position="35"/>
        <end position="45"/>
    </location>
</feature>
<sequence>MVQSKGRNMKKRSTSVDTSPGQVDTREPSQKACCSDSQSRSTPNAGSLGECVDTPHGQVDTLWNLCDLNFLLDTWHSREMLDQSWILCPRTPRVSLGYLGYKYPPIGHPSKKNLLRASRNWLLVARRVHLPAPAFVVPPEAISHLFKC</sequence>
<comment type="caution">
    <text evidence="2">The sequence shown here is derived from an EMBL/GenBank/DDBJ whole genome shotgun (WGS) entry which is preliminary data.</text>
</comment>
<reference evidence="2" key="1">
    <citation type="submission" date="2017-07" db="EMBL/GenBank/DDBJ databases">
        <title>Taro Niue Genome Assembly and Annotation.</title>
        <authorList>
            <person name="Atibalentja N."/>
            <person name="Keating K."/>
            <person name="Fields C.J."/>
        </authorList>
    </citation>
    <scope>NUCLEOTIDE SEQUENCE</scope>
    <source>
        <strain evidence="2">Niue_2</strain>
        <tissue evidence="2">Leaf</tissue>
    </source>
</reference>